<keyword evidence="1" id="KW-0812">Transmembrane</keyword>
<sequence length="168" mass="18509">MNTTIKNISGHSLIEVLVCCLLLGVVGQWVISPLKLQLDNLKMKRAVAQVHSAFIAGRDTAYGMKKDLWLHIHSTPSKSFFALHADANVRTQTSVFNKAINPQVLSDVYLSSTATALRFSGMTGRPSGNGNISVWLDEESKIKVIYHDITGRVRICAAGHFTYGYSRC</sequence>
<dbReference type="AlphaFoldDB" id="A0A4Y3IKC3"/>
<keyword evidence="1" id="KW-0472">Membrane</keyword>
<evidence type="ECO:0000313" key="3">
    <source>
        <dbReference type="Proteomes" id="UP000318242"/>
    </source>
</evidence>
<gene>
    <name evidence="2" type="ORF">VCO01S_07880</name>
</gene>
<dbReference type="Proteomes" id="UP000318242">
    <property type="component" value="Unassembled WGS sequence"/>
</dbReference>
<accession>A0A4Y3IKC3</accession>
<dbReference type="EMBL" id="BJLH01000003">
    <property type="protein sequence ID" value="GEA59595.1"/>
    <property type="molecule type" value="Genomic_DNA"/>
</dbReference>
<dbReference type="RefSeq" id="WP_141269546.1">
    <property type="nucleotide sequence ID" value="NZ_BJLH01000003.1"/>
</dbReference>
<organism evidence="2 3">
    <name type="scientific">Vibrio comitans NBRC 102076</name>
    <dbReference type="NCBI Taxonomy" id="1219078"/>
    <lineage>
        <taxon>Bacteria</taxon>
        <taxon>Pseudomonadati</taxon>
        <taxon>Pseudomonadota</taxon>
        <taxon>Gammaproteobacteria</taxon>
        <taxon>Vibrionales</taxon>
        <taxon>Vibrionaceae</taxon>
        <taxon>Vibrio</taxon>
    </lineage>
</organism>
<keyword evidence="3" id="KW-1185">Reference proteome</keyword>
<reference evidence="2 3" key="1">
    <citation type="submission" date="2019-06" db="EMBL/GenBank/DDBJ databases">
        <title>Whole genome shotgun sequence of Vibrio comitans NBRC 102076.</title>
        <authorList>
            <person name="Hosoyama A."/>
            <person name="Uohara A."/>
            <person name="Ohji S."/>
            <person name="Ichikawa N."/>
        </authorList>
    </citation>
    <scope>NUCLEOTIDE SEQUENCE [LARGE SCALE GENOMIC DNA]</scope>
    <source>
        <strain evidence="2 3">NBRC 102076</strain>
    </source>
</reference>
<evidence type="ECO:0008006" key="4">
    <source>
        <dbReference type="Google" id="ProtNLM"/>
    </source>
</evidence>
<keyword evidence="1" id="KW-1133">Transmembrane helix</keyword>
<comment type="caution">
    <text evidence="2">The sequence shown here is derived from an EMBL/GenBank/DDBJ whole genome shotgun (WGS) entry which is preliminary data.</text>
</comment>
<feature type="transmembrane region" description="Helical" evidence="1">
    <location>
        <begin position="12"/>
        <end position="31"/>
    </location>
</feature>
<proteinExistence type="predicted"/>
<protein>
    <recommendedName>
        <fullName evidence="4">Type IV pilin</fullName>
    </recommendedName>
</protein>
<dbReference type="OrthoDB" id="5871678at2"/>
<name>A0A4Y3IKC3_9VIBR</name>
<evidence type="ECO:0000313" key="2">
    <source>
        <dbReference type="EMBL" id="GEA59595.1"/>
    </source>
</evidence>
<evidence type="ECO:0000256" key="1">
    <source>
        <dbReference type="SAM" id="Phobius"/>
    </source>
</evidence>